<organism evidence="7 8">
    <name type="scientific">Sulfobacillus thermosulfidooxidans</name>
    <dbReference type="NCBI Taxonomy" id="28034"/>
    <lineage>
        <taxon>Bacteria</taxon>
        <taxon>Bacillati</taxon>
        <taxon>Bacillota</taxon>
        <taxon>Clostridia</taxon>
        <taxon>Eubacteriales</taxon>
        <taxon>Clostridiales Family XVII. Incertae Sedis</taxon>
        <taxon>Sulfobacillus</taxon>
    </lineage>
</organism>
<keyword evidence="4 5" id="KW-0472">Membrane</keyword>
<evidence type="ECO:0000313" key="7">
    <source>
        <dbReference type="EMBL" id="PSR26833.1"/>
    </source>
</evidence>
<evidence type="ECO:0000256" key="1">
    <source>
        <dbReference type="ARBA" id="ARBA00004127"/>
    </source>
</evidence>
<sequence length="126" mass="14403">MTQDDRRLYYTDPRVLLANERSLLSWMRMALYLMGFAFLLSKAAVIDKVLDPGHQIQLLPMVRSGHVVGGVLSLMATFLEVVALVRYYRNMTRWHRAEDGRGSKAPTFFGSIVLVWIVLLAIYLLS</sequence>
<proteinExistence type="predicted"/>
<dbReference type="RefSeq" id="WP_020373414.1">
    <property type="nucleotide sequence ID" value="NZ_MDZD01000008.1"/>
</dbReference>
<evidence type="ECO:0000256" key="4">
    <source>
        <dbReference type="ARBA" id="ARBA00023136"/>
    </source>
</evidence>
<dbReference type="Proteomes" id="UP000242705">
    <property type="component" value="Unassembled WGS sequence"/>
</dbReference>
<accession>A0A1R0IIT7</accession>
<dbReference type="AlphaFoldDB" id="A0A1R0IIT7"/>
<comment type="caution">
    <text evidence="7">The sequence shown here is derived from an EMBL/GenBank/DDBJ whole genome shotgun (WGS) entry which is preliminary data.</text>
</comment>
<comment type="subcellular location">
    <subcellularLocation>
        <location evidence="1">Endomembrane system</location>
        <topology evidence="1">Multi-pass membrane protein</topology>
    </subcellularLocation>
</comment>
<keyword evidence="2 5" id="KW-0812">Transmembrane</keyword>
<keyword evidence="3 5" id="KW-1133">Transmembrane helix</keyword>
<dbReference type="Pfam" id="PF02656">
    <property type="entry name" value="DUF202"/>
    <property type="match status" value="1"/>
</dbReference>
<feature type="transmembrane region" description="Helical" evidence="5">
    <location>
        <begin position="108"/>
        <end position="125"/>
    </location>
</feature>
<dbReference type="GO" id="GO:0012505">
    <property type="term" value="C:endomembrane system"/>
    <property type="evidence" value="ECO:0007669"/>
    <property type="project" value="UniProtKB-SubCell"/>
</dbReference>
<protein>
    <submittedName>
        <fullName evidence="7">DUF202 domain-containing protein</fullName>
    </submittedName>
</protein>
<feature type="transmembrane region" description="Helical" evidence="5">
    <location>
        <begin position="66"/>
        <end position="88"/>
    </location>
</feature>
<evidence type="ECO:0000256" key="2">
    <source>
        <dbReference type="ARBA" id="ARBA00022692"/>
    </source>
</evidence>
<dbReference type="InterPro" id="IPR003807">
    <property type="entry name" value="DUF202"/>
</dbReference>
<name>A0A1R0IIT7_SULTH</name>
<evidence type="ECO:0000259" key="6">
    <source>
        <dbReference type="Pfam" id="PF02656"/>
    </source>
</evidence>
<evidence type="ECO:0000256" key="5">
    <source>
        <dbReference type="SAM" id="Phobius"/>
    </source>
</evidence>
<dbReference type="EMBL" id="PXYX01000018">
    <property type="protein sequence ID" value="PSR26833.1"/>
    <property type="molecule type" value="Genomic_DNA"/>
</dbReference>
<reference evidence="7 8" key="1">
    <citation type="journal article" date="2014" name="BMC Genomics">
        <title>Comparison of environmental and isolate Sulfobacillus genomes reveals diverse carbon, sulfur, nitrogen, and hydrogen metabolisms.</title>
        <authorList>
            <person name="Justice N.B."/>
            <person name="Norman A."/>
            <person name="Brown C.T."/>
            <person name="Singh A."/>
            <person name="Thomas B.C."/>
            <person name="Banfield J.F."/>
        </authorList>
    </citation>
    <scope>NUCLEOTIDE SEQUENCE [LARGE SCALE GENOMIC DNA]</scope>
    <source>
        <strain evidence="7">AMDSBA5</strain>
    </source>
</reference>
<evidence type="ECO:0000256" key="3">
    <source>
        <dbReference type="ARBA" id="ARBA00022989"/>
    </source>
</evidence>
<evidence type="ECO:0000313" key="8">
    <source>
        <dbReference type="Proteomes" id="UP000242705"/>
    </source>
</evidence>
<feature type="transmembrane region" description="Helical" evidence="5">
    <location>
        <begin position="29"/>
        <end position="46"/>
    </location>
</feature>
<gene>
    <name evidence="7" type="ORF">C7B47_09585</name>
</gene>
<feature type="domain" description="DUF202" evidence="6">
    <location>
        <begin position="14"/>
        <end position="91"/>
    </location>
</feature>